<dbReference type="GO" id="GO:0004519">
    <property type="term" value="F:endonuclease activity"/>
    <property type="evidence" value="ECO:0007669"/>
    <property type="project" value="UniProtKB-KW"/>
</dbReference>
<dbReference type="InterPro" id="IPR005135">
    <property type="entry name" value="Endo/exonuclease/phosphatase"/>
</dbReference>
<keyword evidence="2" id="KW-0378">Hydrolase</keyword>
<dbReference type="PANTHER" id="PTHR12121">
    <property type="entry name" value="CARBON CATABOLITE REPRESSOR PROTEIN 4"/>
    <property type="match status" value="1"/>
</dbReference>
<evidence type="ECO:0000259" key="1">
    <source>
        <dbReference type="Pfam" id="PF03372"/>
    </source>
</evidence>
<dbReference type="Proteomes" id="UP001595969">
    <property type="component" value="Unassembled WGS sequence"/>
</dbReference>
<sequence length="259" mass="30022">MTQLKVATYNIRMDAYEDAPWTWAARRPHVFEIIRYFDWDLFGVQEVLPHQLTDFETLNEYAFVGTAREDGKNSGEYNGIFYKKERFEQIDQKFFWLSQTPDVPSIHPEAGCHRICVCGLFKEKESGKSFVFANTHLDHVSEKARELGAKVIIEEGLTAFKDYPLFLVGDFNANPSEKAYQLLTDHLKDSRFADGAFVYGPKGTYQAFDTSMRWEKMEEIDFIFVSKDIQVKKVGILTNTWENKFPSDHFPVEALVELP</sequence>
<dbReference type="RefSeq" id="WP_204653996.1">
    <property type="nucleotide sequence ID" value="NZ_JAFBFD010000017.1"/>
</dbReference>
<comment type="caution">
    <text evidence="2">The sequence shown here is derived from an EMBL/GenBank/DDBJ whole genome shotgun (WGS) entry which is preliminary data.</text>
</comment>
<gene>
    <name evidence="2" type="ORF">ACFO5I_02940</name>
</gene>
<evidence type="ECO:0000313" key="3">
    <source>
        <dbReference type="Proteomes" id="UP001595969"/>
    </source>
</evidence>
<dbReference type="CDD" id="cd09083">
    <property type="entry name" value="EEP-1"/>
    <property type="match status" value="1"/>
</dbReference>
<dbReference type="Gene3D" id="3.60.10.10">
    <property type="entry name" value="Endonuclease/exonuclease/phosphatase"/>
    <property type="match status" value="1"/>
</dbReference>
<keyword evidence="3" id="KW-1185">Reference proteome</keyword>
<proteinExistence type="predicted"/>
<protein>
    <submittedName>
        <fullName evidence="2">Endonuclease/exonuclease/phosphatase family protein</fullName>
    </submittedName>
</protein>
<dbReference type="InterPro" id="IPR050410">
    <property type="entry name" value="CCR4/nocturin_mRNA_transcr"/>
</dbReference>
<dbReference type="Pfam" id="PF03372">
    <property type="entry name" value="Exo_endo_phos"/>
    <property type="match status" value="1"/>
</dbReference>
<keyword evidence="2" id="KW-0255">Endonuclease</keyword>
<keyword evidence="2" id="KW-0540">Nuclease</keyword>
<dbReference type="InterPro" id="IPR036691">
    <property type="entry name" value="Endo/exonu/phosph_ase_sf"/>
</dbReference>
<feature type="domain" description="Endonuclease/exonuclease/phosphatase" evidence="1">
    <location>
        <begin position="7"/>
        <end position="249"/>
    </location>
</feature>
<dbReference type="EMBL" id="JBHSGS010000015">
    <property type="protein sequence ID" value="MFC4718699.1"/>
    <property type="molecule type" value="Genomic_DNA"/>
</dbReference>
<organism evidence="2 3">
    <name type="scientific">Enterococcus lemanii</name>
    <dbReference type="NCBI Taxonomy" id="1159752"/>
    <lineage>
        <taxon>Bacteria</taxon>
        <taxon>Bacillati</taxon>
        <taxon>Bacillota</taxon>
        <taxon>Bacilli</taxon>
        <taxon>Lactobacillales</taxon>
        <taxon>Enterococcaceae</taxon>
        <taxon>Enterococcus</taxon>
    </lineage>
</organism>
<evidence type="ECO:0000313" key="2">
    <source>
        <dbReference type="EMBL" id="MFC4718699.1"/>
    </source>
</evidence>
<dbReference type="SUPFAM" id="SSF56219">
    <property type="entry name" value="DNase I-like"/>
    <property type="match status" value="1"/>
</dbReference>
<name>A0ABV9MUH3_9ENTE</name>
<accession>A0ABV9MUH3</accession>
<reference evidence="3" key="1">
    <citation type="journal article" date="2019" name="Int. J. Syst. Evol. Microbiol.">
        <title>The Global Catalogue of Microorganisms (GCM) 10K type strain sequencing project: providing services to taxonomists for standard genome sequencing and annotation.</title>
        <authorList>
            <consortium name="The Broad Institute Genomics Platform"/>
            <consortium name="The Broad Institute Genome Sequencing Center for Infectious Disease"/>
            <person name="Wu L."/>
            <person name="Ma J."/>
        </authorList>
    </citation>
    <scope>NUCLEOTIDE SEQUENCE [LARGE SCALE GENOMIC DNA]</scope>
    <source>
        <strain evidence="3">CGMCC 1.19032</strain>
    </source>
</reference>
<dbReference type="PANTHER" id="PTHR12121:SF36">
    <property type="entry name" value="ENDONUCLEASE_EXONUCLEASE_PHOSPHATASE DOMAIN-CONTAINING PROTEIN"/>
    <property type="match status" value="1"/>
</dbReference>